<organism evidence="1 2">
    <name type="scientific">Flammeovirga yaeyamensis</name>
    <dbReference type="NCBI Taxonomy" id="367791"/>
    <lineage>
        <taxon>Bacteria</taxon>
        <taxon>Pseudomonadati</taxon>
        <taxon>Bacteroidota</taxon>
        <taxon>Cytophagia</taxon>
        <taxon>Cytophagales</taxon>
        <taxon>Flammeovirgaceae</taxon>
        <taxon>Flammeovirga</taxon>
    </lineage>
</organism>
<dbReference type="Proteomes" id="UP000678679">
    <property type="component" value="Chromosome 1"/>
</dbReference>
<protein>
    <submittedName>
        <fullName evidence="1">Uncharacterized protein</fullName>
    </submittedName>
</protein>
<dbReference type="AlphaFoldDB" id="A0AAX1N6I9"/>
<keyword evidence="2" id="KW-1185">Reference proteome</keyword>
<evidence type="ECO:0000313" key="2">
    <source>
        <dbReference type="Proteomes" id="UP000678679"/>
    </source>
</evidence>
<dbReference type="KEGG" id="fya:KMW28_17755"/>
<name>A0AAX1N6I9_9BACT</name>
<accession>A0AAX1N6I9</accession>
<dbReference type="EMBL" id="CP076132">
    <property type="protein sequence ID" value="QWG01488.1"/>
    <property type="molecule type" value="Genomic_DNA"/>
</dbReference>
<proteinExistence type="predicted"/>
<dbReference type="RefSeq" id="WP_169662962.1">
    <property type="nucleotide sequence ID" value="NZ_CP076132.1"/>
</dbReference>
<sequence>MKPLLITFLMCFTPYYVTHQQGVKCPHDNHFTQRTVEDSETLFYGGFHQKFDISNYSPYLARCGKCNFLGTEDDFKKNYSKEEMDYILKVSNQHAHQKLDNNAAIYRVVIEMKKELNHPKIEIAEVMLAELFFELDPEKRKDKIPELLGYLEHIELEDGSYQDKYHSNLSYSISQYKQEVSGE</sequence>
<gene>
    <name evidence="1" type="ORF">KMW28_17755</name>
</gene>
<reference evidence="1 2" key="1">
    <citation type="submission" date="2021-05" db="EMBL/GenBank/DDBJ databases">
        <title>Comparative genomic studies on the polysaccharide-degrading batcterial strains of the Flammeovirga genus.</title>
        <authorList>
            <person name="Zewei F."/>
            <person name="Zheng Z."/>
            <person name="Yu L."/>
            <person name="Ruyue G."/>
            <person name="Yanhong M."/>
            <person name="Yuanyuan C."/>
            <person name="Jingyan G."/>
            <person name="Wenjun H."/>
        </authorList>
    </citation>
    <scope>NUCLEOTIDE SEQUENCE [LARGE SCALE GENOMIC DNA]</scope>
    <source>
        <strain evidence="1 2">NBRC:100898</strain>
    </source>
</reference>
<evidence type="ECO:0000313" key="1">
    <source>
        <dbReference type="EMBL" id="QWG01488.1"/>
    </source>
</evidence>